<organism evidence="5 6">
    <name type="scientific">Leptospira fainei serovar Hurstbridge str. BUT 6</name>
    <dbReference type="NCBI Taxonomy" id="1193011"/>
    <lineage>
        <taxon>Bacteria</taxon>
        <taxon>Pseudomonadati</taxon>
        <taxon>Spirochaetota</taxon>
        <taxon>Spirochaetia</taxon>
        <taxon>Leptospirales</taxon>
        <taxon>Leptospiraceae</taxon>
        <taxon>Leptospira</taxon>
    </lineage>
</organism>
<evidence type="ECO:0000256" key="2">
    <source>
        <dbReference type="ARBA" id="ARBA00022598"/>
    </source>
</evidence>
<dbReference type="Proteomes" id="UP000014540">
    <property type="component" value="Unassembled WGS sequence"/>
</dbReference>
<dbReference type="STRING" id="1193011.LEP1GSC058_1844"/>
<gene>
    <name evidence="5" type="ORF">LEP1GSC058_1844</name>
</gene>
<dbReference type="Pfam" id="PF07478">
    <property type="entry name" value="Dala_Dala_lig_C"/>
    <property type="match status" value="1"/>
</dbReference>
<feature type="domain" description="ATP-grasp" evidence="4">
    <location>
        <begin position="119"/>
        <end position="334"/>
    </location>
</feature>
<dbReference type="InterPro" id="IPR013815">
    <property type="entry name" value="ATP_grasp_subdomain_1"/>
</dbReference>
<evidence type="ECO:0000259" key="4">
    <source>
        <dbReference type="PROSITE" id="PS50975"/>
    </source>
</evidence>
<keyword evidence="3" id="KW-0067">ATP-binding</keyword>
<dbReference type="EC" id="6.3.2.4" evidence="5"/>
<dbReference type="PROSITE" id="PS50975">
    <property type="entry name" value="ATP_GRASP"/>
    <property type="match status" value="1"/>
</dbReference>
<dbReference type="AlphaFoldDB" id="S3VE64"/>
<dbReference type="PANTHER" id="PTHR23132">
    <property type="entry name" value="D-ALANINE--D-ALANINE LIGASE"/>
    <property type="match status" value="1"/>
</dbReference>
<dbReference type="GO" id="GO:0005524">
    <property type="term" value="F:ATP binding"/>
    <property type="evidence" value="ECO:0007669"/>
    <property type="project" value="UniProtKB-UniRule"/>
</dbReference>
<dbReference type="EMBL" id="AKWZ02000007">
    <property type="protein sequence ID" value="EPG74790.1"/>
    <property type="molecule type" value="Genomic_DNA"/>
</dbReference>
<dbReference type="RefSeq" id="WP_016549110.1">
    <property type="nucleotide sequence ID" value="NZ_AKWZ02000007.1"/>
</dbReference>
<dbReference type="GO" id="GO:0008716">
    <property type="term" value="F:D-alanine-D-alanine ligase activity"/>
    <property type="evidence" value="ECO:0007669"/>
    <property type="project" value="UniProtKB-EC"/>
</dbReference>
<dbReference type="InterPro" id="IPR011761">
    <property type="entry name" value="ATP-grasp"/>
</dbReference>
<dbReference type="GO" id="GO:0046872">
    <property type="term" value="F:metal ion binding"/>
    <property type="evidence" value="ECO:0007669"/>
    <property type="project" value="InterPro"/>
</dbReference>
<keyword evidence="3" id="KW-0547">Nucleotide-binding</keyword>
<keyword evidence="2 5" id="KW-0436">Ligase</keyword>
<evidence type="ECO:0000313" key="6">
    <source>
        <dbReference type="Proteomes" id="UP000014540"/>
    </source>
</evidence>
<protein>
    <submittedName>
        <fullName evidence="5">D-alanine--D-alanine ligase C-terminal domain protein</fullName>
        <ecNumber evidence="5">6.3.2.4</ecNumber>
    </submittedName>
</protein>
<accession>S3VE64</accession>
<comment type="similarity">
    <text evidence="1">Belongs to the D-alanine--D-alanine ligase family.</text>
</comment>
<dbReference type="PANTHER" id="PTHR23132:SF23">
    <property type="entry name" value="D-ALANINE--D-ALANINE LIGASE B"/>
    <property type="match status" value="1"/>
</dbReference>
<evidence type="ECO:0000313" key="5">
    <source>
        <dbReference type="EMBL" id="EPG74790.1"/>
    </source>
</evidence>
<evidence type="ECO:0000256" key="3">
    <source>
        <dbReference type="PROSITE-ProRule" id="PRU00409"/>
    </source>
</evidence>
<dbReference type="Gene3D" id="3.30.470.20">
    <property type="entry name" value="ATP-grasp fold, B domain"/>
    <property type="match status" value="1"/>
</dbReference>
<dbReference type="InterPro" id="IPR011095">
    <property type="entry name" value="Dala_Dala_lig_C"/>
</dbReference>
<keyword evidence="6" id="KW-1185">Reference proteome</keyword>
<dbReference type="Gene3D" id="3.30.1490.20">
    <property type="entry name" value="ATP-grasp fold, A domain"/>
    <property type="match status" value="1"/>
</dbReference>
<proteinExistence type="inferred from homology"/>
<reference evidence="5" key="1">
    <citation type="submission" date="2013-04" db="EMBL/GenBank/DDBJ databases">
        <authorList>
            <person name="Harkins D.M."/>
            <person name="Durkin A.S."/>
            <person name="Selengut J.D."/>
            <person name="Sanka R."/>
            <person name="DePew J."/>
            <person name="Purushe J."/>
            <person name="Ahmed A."/>
            <person name="van der Linden H."/>
            <person name="Goris M.G.A."/>
            <person name="Hartskeerl R.A."/>
            <person name="Vinetz J.M."/>
            <person name="Sutton G.G."/>
            <person name="Nelson W.C."/>
            <person name="Fouts D.E."/>
        </authorList>
    </citation>
    <scope>NUCLEOTIDE SEQUENCE [LARGE SCALE GENOMIC DNA]</scope>
    <source>
        <strain evidence="5">BUT 6</strain>
    </source>
</reference>
<sequence length="357" mass="40562">MKNENSSVLLVADVYDSDLAQNLTQEWENLESIEYIKSCLEESGELVELVGSPPDLLNRLSFFTTLPFSERPVLFHLLEGFLSRNREAWLPALAEYFGFPHTGSDAYAHTLSLDKHASKLFSRSLGIPTANWGCIEGIDFYEEMNSVQGFPDDSEFPIFLKPRYEGSSLGIGQSNIVSSRASLNQFLQEKGNSHSSWIWESYLPGEEWTVAVIGSPKEGYRVSQVARICLENSDETVYGQLTKTKSSMPERLIFDLDPERSELIRSFSLSLCRKVRTTGAVRLDWKSTLSGHPQFLEWNTTPGLSPFYSSFPICYTREFGNYSSLLSDLLRMARSEFQEERFGYAKMKSSKGVFDRR</sequence>
<dbReference type="OrthoDB" id="9813261at2"/>
<comment type="caution">
    <text evidence="5">The sequence shown here is derived from an EMBL/GenBank/DDBJ whole genome shotgun (WGS) entry which is preliminary data.</text>
</comment>
<dbReference type="SUPFAM" id="SSF56059">
    <property type="entry name" value="Glutathione synthetase ATP-binding domain-like"/>
    <property type="match status" value="1"/>
</dbReference>
<evidence type="ECO:0000256" key="1">
    <source>
        <dbReference type="ARBA" id="ARBA00010871"/>
    </source>
</evidence>
<name>S3VE64_9LEPT</name>